<dbReference type="Pfam" id="PF00439">
    <property type="entry name" value="Bromodomain"/>
    <property type="match status" value="1"/>
</dbReference>
<evidence type="ECO:0000259" key="20">
    <source>
        <dbReference type="PROSITE" id="PS50014"/>
    </source>
</evidence>
<dbReference type="InterPro" id="IPR001965">
    <property type="entry name" value="Znf_PHD"/>
</dbReference>
<feature type="domain" description="PHD-type" evidence="21">
    <location>
        <begin position="1402"/>
        <end position="1449"/>
    </location>
</feature>
<evidence type="ECO:0000256" key="2">
    <source>
        <dbReference type="ARBA" id="ARBA00011038"/>
    </source>
</evidence>
<feature type="region of interest" description="Disordered" evidence="19">
    <location>
        <begin position="1158"/>
        <end position="1203"/>
    </location>
</feature>
<dbReference type="GO" id="GO:0045740">
    <property type="term" value="P:positive regulation of DNA replication"/>
    <property type="evidence" value="ECO:0007669"/>
    <property type="project" value="TreeGrafter"/>
</dbReference>
<dbReference type="InterPro" id="IPR011011">
    <property type="entry name" value="Znf_FYVE_PHD"/>
</dbReference>
<dbReference type="Proteomes" id="UP000719412">
    <property type="component" value="Unassembled WGS sequence"/>
</dbReference>
<evidence type="ECO:0000256" key="5">
    <source>
        <dbReference type="ARBA" id="ARBA00022723"/>
    </source>
</evidence>
<evidence type="ECO:0000256" key="13">
    <source>
        <dbReference type="ARBA" id="ARBA00055148"/>
    </source>
</evidence>
<feature type="domain" description="Bromo" evidence="20">
    <location>
        <begin position="1537"/>
        <end position="1607"/>
    </location>
</feature>
<keyword evidence="9 18" id="KW-0175">Coiled coil</keyword>
<evidence type="ECO:0000256" key="11">
    <source>
        <dbReference type="ARBA" id="ARBA00023163"/>
    </source>
</evidence>
<evidence type="ECO:0000313" key="24">
    <source>
        <dbReference type="Proteomes" id="UP000719412"/>
    </source>
</evidence>
<dbReference type="Gene3D" id="3.30.40.10">
    <property type="entry name" value="Zinc/RING finger domain, C3HC4 (zinc finger)"/>
    <property type="match status" value="2"/>
</dbReference>
<reference evidence="23" key="2">
    <citation type="submission" date="2021-08" db="EMBL/GenBank/DDBJ databases">
        <authorList>
            <person name="Eriksson T."/>
        </authorList>
    </citation>
    <scope>NUCLEOTIDE SEQUENCE</scope>
    <source>
        <strain evidence="23">Stoneville</strain>
        <tissue evidence="23">Whole head</tissue>
    </source>
</reference>
<dbReference type="GO" id="GO:0006338">
    <property type="term" value="P:chromatin remodeling"/>
    <property type="evidence" value="ECO:0007669"/>
    <property type="project" value="InterPro"/>
</dbReference>
<feature type="compositionally biased region" description="Acidic residues" evidence="19">
    <location>
        <begin position="1360"/>
        <end position="1394"/>
    </location>
</feature>
<evidence type="ECO:0000259" key="21">
    <source>
        <dbReference type="PROSITE" id="PS50016"/>
    </source>
</evidence>
<dbReference type="SUPFAM" id="SSF57903">
    <property type="entry name" value="FYVE/PHD zinc finger"/>
    <property type="match status" value="2"/>
</dbReference>
<dbReference type="GO" id="GO:0005666">
    <property type="term" value="C:RNA polymerase III complex"/>
    <property type="evidence" value="ECO:0007669"/>
    <property type="project" value="InterPro"/>
</dbReference>
<feature type="compositionally biased region" description="Basic and acidic residues" evidence="19">
    <location>
        <begin position="963"/>
        <end position="973"/>
    </location>
</feature>
<dbReference type="GO" id="GO:0008270">
    <property type="term" value="F:zinc ion binding"/>
    <property type="evidence" value="ECO:0007669"/>
    <property type="project" value="UniProtKB-KW"/>
</dbReference>
<keyword evidence="5" id="KW-0479">Metal-binding</keyword>
<feature type="coiled-coil region" evidence="18">
    <location>
        <begin position="870"/>
        <end position="900"/>
    </location>
</feature>
<dbReference type="InterPro" id="IPR013083">
    <property type="entry name" value="Znf_RING/FYVE/PHD"/>
</dbReference>
<dbReference type="InterPro" id="IPR013136">
    <property type="entry name" value="WSTF_Acf1_Cbp146"/>
</dbReference>
<dbReference type="GO" id="GO:0008623">
    <property type="term" value="C:CHRAC"/>
    <property type="evidence" value="ECO:0007669"/>
    <property type="project" value="TreeGrafter"/>
</dbReference>
<keyword evidence="10 15" id="KW-0103">Bromodomain</keyword>
<evidence type="ECO:0000256" key="17">
    <source>
        <dbReference type="PROSITE-ProRule" id="PRU00475"/>
    </source>
</evidence>
<dbReference type="Pfam" id="PF05158">
    <property type="entry name" value="RNA_pol_Rpc34"/>
    <property type="match status" value="1"/>
</dbReference>
<dbReference type="FunFam" id="1.10.10.10:FF:000237">
    <property type="entry name" value="DNA-directed RNA polymerase III subunit RPC6"/>
    <property type="match status" value="1"/>
</dbReference>
<evidence type="ECO:0000256" key="3">
    <source>
        <dbReference type="ARBA" id="ARBA00022478"/>
    </source>
</evidence>
<evidence type="ECO:0000256" key="7">
    <source>
        <dbReference type="ARBA" id="ARBA00022833"/>
    </source>
</evidence>
<evidence type="ECO:0000256" key="6">
    <source>
        <dbReference type="ARBA" id="ARBA00022771"/>
    </source>
</evidence>
<keyword evidence="7" id="KW-0862">Zinc</keyword>
<feature type="domain" description="WAC" evidence="22">
    <location>
        <begin position="322"/>
        <end position="430"/>
    </location>
</feature>
<evidence type="ECO:0000256" key="18">
    <source>
        <dbReference type="SAM" id="Coils"/>
    </source>
</evidence>
<dbReference type="Pfam" id="PF00628">
    <property type="entry name" value="PHD"/>
    <property type="match status" value="2"/>
</dbReference>
<dbReference type="InterPro" id="IPR036390">
    <property type="entry name" value="WH_DNA-bd_sf"/>
</dbReference>
<feature type="region of interest" description="Disordered" evidence="19">
    <location>
        <begin position="963"/>
        <end position="984"/>
    </location>
</feature>
<dbReference type="SMART" id="SM00249">
    <property type="entry name" value="PHD"/>
    <property type="match status" value="2"/>
</dbReference>
<keyword evidence="3" id="KW-0240">DNA-directed RNA polymerase</keyword>
<keyword evidence="4" id="KW-0597">Phosphoprotein</keyword>
<proteinExistence type="inferred from homology"/>
<dbReference type="EMBL" id="JABDTM020021410">
    <property type="protein sequence ID" value="KAH0816520.1"/>
    <property type="molecule type" value="Genomic_DNA"/>
</dbReference>
<evidence type="ECO:0000256" key="12">
    <source>
        <dbReference type="ARBA" id="ARBA00023242"/>
    </source>
</evidence>
<dbReference type="InterPro" id="IPR001487">
    <property type="entry name" value="Bromodomain"/>
</dbReference>
<dbReference type="InterPro" id="IPR036388">
    <property type="entry name" value="WH-like_DNA-bd_sf"/>
</dbReference>
<keyword evidence="12 17" id="KW-0539">Nucleus</keyword>
<dbReference type="Gene3D" id="1.10.10.10">
    <property type="entry name" value="Winged helix-like DNA-binding domain superfamily/Winged helix DNA-binding domain"/>
    <property type="match status" value="2"/>
</dbReference>
<dbReference type="GO" id="GO:0006355">
    <property type="term" value="P:regulation of DNA-templated transcription"/>
    <property type="evidence" value="ECO:0007669"/>
    <property type="project" value="TreeGrafter"/>
</dbReference>
<keyword evidence="24" id="KW-1185">Reference proteome</keyword>
<evidence type="ECO:0000256" key="9">
    <source>
        <dbReference type="ARBA" id="ARBA00023054"/>
    </source>
</evidence>
<dbReference type="GO" id="GO:0005737">
    <property type="term" value="C:cytoplasm"/>
    <property type="evidence" value="ECO:0007669"/>
    <property type="project" value="UniProtKB-ARBA"/>
</dbReference>
<feature type="region of interest" description="Disordered" evidence="19">
    <location>
        <begin position="1348"/>
        <end position="1394"/>
    </location>
</feature>
<dbReference type="Pfam" id="PF15613">
    <property type="entry name" value="WSD"/>
    <property type="match status" value="1"/>
</dbReference>
<dbReference type="Gene3D" id="1.20.920.10">
    <property type="entry name" value="Bromodomain-like"/>
    <property type="match status" value="1"/>
</dbReference>
<dbReference type="InterPro" id="IPR047171">
    <property type="entry name" value="BAZ1A"/>
</dbReference>
<dbReference type="PROSITE" id="PS51136">
    <property type="entry name" value="WAC"/>
    <property type="match status" value="1"/>
</dbReference>
<evidence type="ECO:0000256" key="4">
    <source>
        <dbReference type="ARBA" id="ARBA00022553"/>
    </source>
</evidence>
<sequence length="1648" mass="189539">MTEATSSGNEEITNEDRLLELAKSRPEGISNENIKQCIPNLPLEELAVIINKCLKNGSLELFKTKDKLLYKYKDSSKKSVVRGADNEEKIVFKIIEEAGNKGIWIRDIRFKSNLNMTQLNKVLKSLETKKIIKAVKSVSASKKKVYMLYDLEADSSVTGGAWYQDQDFESEFVDVLSQQCYRYLKQKSEEAENMGGGPLLARNRSYATANDVHKFISELGISKISLSVDDIESILYTVVLDNNAERIVATNGSYLYRAVNKFMSTPGLVKTTCGICPIANRCADTGSINPKISADFLKEKMPLLKKKPFEKTPTPENLRDDDEVFYCAVTNEIFRDYEDFSERMFLCNSMVWTCSLTGKANLTYTEALESEENARNSLKEFPAELKTPILYLAYKTKRTAFGDMADDVFTFARERFFIGENIETSFTGTKWKDSHVLQVIAPSEDQIKTSPKNGSAEERHSFPSASLYKYEIEHLDADDKDISEIMIVDCNQMRRKKGLFSREKCKLFLKQYVEPDGRGIFVIKSSAVEAFNLNKITFDKIFDGPAPEFDSSKRFEKVVNGKKTRQESLHKFLTKNNNLIKNENNVNIIEKMKKREEEFKLMKQQKKEEEMALKQKKKEESLILAGHIKDWYKPKEDLELVDHKKLPQASPVKLKVPDECCGDMMMVLEFMFLTALFNVQDEEASQYRIETEKMSMKQEEISDNMNLHEATRLATVASKWSQNYQGLPLGRLPLYSLTTSEVLRLHLLGSGAIINMTGAWWRYQQRGGYTSRDDPGLYLRLHSPHVLKALRTHNVVELPIPDKLKILSCLINQLLTYADVRDIIDERMDKIKLAKTNYKSTLATEKRREQEFQTARIKLKKMKKKDPEVVEEIQKLEMEAEKKKTEAERKLRQLKKATHDKQVLMGQDRAFRQYYKLESVPGFFITSEDENTGTCLNEIVEQNPHLVNASQDETLDFLKKTMQESNSSDKENSPSKSPKKVNGLHNGVLEKTSESCDELMLCSADPTNCIVHSSNKERNKWSFYHETDTFENLIECLNKRGLRESELKQNLESNKEEIENLILETPSQSLNVTLGERGEERRRLRKLNRPKYENANLGYSTEMNPEDVLHSALVENILEMEAKIFGGNLGTLFVKDRKKWRRCLQNQNYKELDKTLVKRDKEVDDSPDEQNLQLQESEPQEYQDPGQFLTSRQSPIPDIDNNDVSLNQREEIKEAIQSLALALAQIAQSVDPKCLKKPLGRVNSGRGEKKIENMLPEWEQSLLASTSFSQIFLHYSTLDSCVMWGKSVLLTYCRICRRRNDSENMLLCDSCNTGHHLYCLKPKLKSVPPGDWFCDKCQNERKAAVVTEPSPKKRPIFRDEEIDEEESEEEEDGSNEENDDTEAIEEEEEERDDDDEIISGKIDLCKTCGSGGEVIRCEKCSSCYHIECVEPPLRRAPRGSWSCMFCKNTNDRKRHYDMSYANGATVQRTGIANGQRRCAAKALYKIHDFAKSLRQLSESDDSSEEEVINKRSTRREDRRSDLPLHNAALHAVLSEIMKDSNAWPFLRPVQKTEVPDYYDVITKPMDFGTIKYKLNMGEYQEDAHFMSDALLVFQNCNTYNHTEDDVYKCGVQLLKVFQKKCRELGLKLPEEMDYNDPSARPKKKIRTK</sequence>
<dbReference type="InterPro" id="IPR028941">
    <property type="entry name" value="WHIM2_dom"/>
</dbReference>
<dbReference type="GO" id="GO:0006383">
    <property type="term" value="P:transcription by RNA polymerase III"/>
    <property type="evidence" value="ECO:0007669"/>
    <property type="project" value="InterPro"/>
</dbReference>
<comment type="subcellular location">
    <subcellularLocation>
        <location evidence="1 17">Nucleus</location>
    </subcellularLocation>
</comment>
<dbReference type="InterPro" id="IPR037325">
    <property type="entry name" value="Acf1_Bromo"/>
</dbReference>
<dbReference type="SUPFAM" id="SSF47370">
    <property type="entry name" value="Bromodomain"/>
    <property type="match status" value="1"/>
</dbReference>
<protein>
    <recommendedName>
        <fullName evidence="14">Bromodomain adjacent to zinc finger domain protein 1A</fullName>
    </recommendedName>
</protein>
<dbReference type="SMART" id="SM00297">
    <property type="entry name" value="BROMO"/>
    <property type="match status" value="1"/>
</dbReference>
<organism evidence="23 24">
    <name type="scientific">Tenebrio molitor</name>
    <name type="common">Yellow mealworm beetle</name>
    <dbReference type="NCBI Taxonomy" id="7067"/>
    <lineage>
        <taxon>Eukaryota</taxon>
        <taxon>Metazoa</taxon>
        <taxon>Ecdysozoa</taxon>
        <taxon>Arthropoda</taxon>
        <taxon>Hexapoda</taxon>
        <taxon>Insecta</taxon>
        <taxon>Pterygota</taxon>
        <taxon>Neoptera</taxon>
        <taxon>Endopterygota</taxon>
        <taxon>Coleoptera</taxon>
        <taxon>Polyphaga</taxon>
        <taxon>Cucujiformia</taxon>
        <taxon>Tenebrionidae</taxon>
        <taxon>Tenebrio</taxon>
    </lineage>
</organism>
<evidence type="ECO:0000256" key="19">
    <source>
        <dbReference type="SAM" id="MobiDB-lite"/>
    </source>
</evidence>
<dbReference type="PROSITE" id="PS50016">
    <property type="entry name" value="ZF_PHD_2"/>
    <property type="match status" value="2"/>
</dbReference>
<dbReference type="FunFam" id="3.30.40.10:FF:000300">
    <property type="entry name" value="Bromodomain adjacent to zinc finger domain protein 1A"/>
    <property type="match status" value="1"/>
</dbReference>
<feature type="region of interest" description="Disordered" evidence="19">
    <location>
        <begin position="1500"/>
        <end position="1519"/>
    </location>
</feature>
<dbReference type="PANTHER" id="PTHR46510:SF1">
    <property type="entry name" value="BROMODOMAIN ADJACENT TO ZINC FINGER DOMAIN PROTEIN 1A"/>
    <property type="match status" value="1"/>
</dbReference>
<dbReference type="CDD" id="cd05504">
    <property type="entry name" value="Bromo_Acf1_like"/>
    <property type="match status" value="1"/>
</dbReference>
<dbReference type="InterPro" id="IPR019787">
    <property type="entry name" value="Znf_PHD-finger"/>
</dbReference>
<dbReference type="SUPFAM" id="SSF46785">
    <property type="entry name" value="Winged helix' DNA-binding domain"/>
    <property type="match status" value="2"/>
</dbReference>
<dbReference type="InterPro" id="IPR036427">
    <property type="entry name" value="Bromodomain-like_sf"/>
</dbReference>
<dbReference type="PRINTS" id="PR00503">
    <property type="entry name" value="BROMODOMAIN"/>
</dbReference>
<dbReference type="GO" id="GO:0000228">
    <property type="term" value="C:nuclear chromosome"/>
    <property type="evidence" value="ECO:0007669"/>
    <property type="project" value="TreeGrafter"/>
</dbReference>
<evidence type="ECO:0000256" key="8">
    <source>
        <dbReference type="ARBA" id="ARBA00023015"/>
    </source>
</evidence>
<dbReference type="GO" id="GO:0031445">
    <property type="term" value="P:regulation of heterochromatin formation"/>
    <property type="evidence" value="ECO:0007669"/>
    <property type="project" value="TreeGrafter"/>
</dbReference>
<dbReference type="FunFam" id="1.10.10.10:FF:000116">
    <property type="entry name" value="DNA-directed RNA polymerase III subunit RPC6"/>
    <property type="match status" value="1"/>
</dbReference>
<dbReference type="Pfam" id="PF15612">
    <property type="entry name" value="WHIM1"/>
    <property type="match status" value="1"/>
</dbReference>
<comment type="caution">
    <text evidence="23">The sequence shown here is derived from an EMBL/GenBank/DDBJ whole genome shotgun (WGS) entry which is preliminary data.</text>
</comment>
<accession>A0A8J6HCY7</accession>
<keyword evidence="6 16" id="KW-0863">Zinc-finger</keyword>
<dbReference type="PANTHER" id="PTHR46510">
    <property type="entry name" value="BROMODOMAIN ADJACENT TO ZINC FINGER DOMAIN PROTEIN 1A"/>
    <property type="match status" value="1"/>
</dbReference>
<keyword evidence="11" id="KW-0804">Transcription</keyword>
<evidence type="ECO:0000256" key="14">
    <source>
        <dbReference type="ARBA" id="ARBA00068253"/>
    </source>
</evidence>
<dbReference type="InterPro" id="IPR007832">
    <property type="entry name" value="RNA_pol_Rpc34"/>
</dbReference>
<name>A0A8J6HCY7_TENMO</name>
<dbReference type="Pfam" id="PF10537">
    <property type="entry name" value="WAC_Acf1_DNA_bd"/>
    <property type="match status" value="1"/>
</dbReference>
<feature type="domain" description="PHD-type" evidence="21">
    <location>
        <begin position="1290"/>
        <end position="1340"/>
    </location>
</feature>
<reference evidence="23" key="1">
    <citation type="journal article" date="2020" name="J Insects Food Feed">
        <title>The yellow mealworm (Tenebrio molitor) genome: a resource for the emerging insects as food and feed industry.</title>
        <authorList>
            <person name="Eriksson T."/>
            <person name="Andere A."/>
            <person name="Kelstrup H."/>
            <person name="Emery V."/>
            <person name="Picard C."/>
        </authorList>
    </citation>
    <scope>NUCLEOTIDE SEQUENCE</scope>
    <source>
        <strain evidence="23">Stoneville</strain>
        <tissue evidence="23">Whole head</tissue>
    </source>
</reference>
<dbReference type="InterPro" id="IPR019786">
    <property type="entry name" value="Zinc_finger_PHD-type_CS"/>
</dbReference>
<dbReference type="PROSITE" id="PS50014">
    <property type="entry name" value="BROMODOMAIN_2"/>
    <property type="match status" value="1"/>
</dbReference>
<dbReference type="PROSITE" id="PS01359">
    <property type="entry name" value="ZF_PHD_1"/>
    <property type="match status" value="2"/>
</dbReference>
<evidence type="ECO:0000313" key="23">
    <source>
        <dbReference type="EMBL" id="KAH0816520.1"/>
    </source>
</evidence>
<evidence type="ECO:0000256" key="15">
    <source>
        <dbReference type="PROSITE-ProRule" id="PRU00035"/>
    </source>
</evidence>
<evidence type="ECO:0000256" key="1">
    <source>
        <dbReference type="ARBA" id="ARBA00004123"/>
    </source>
</evidence>
<feature type="coiled-coil region" evidence="18">
    <location>
        <begin position="589"/>
        <end position="619"/>
    </location>
</feature>
<comment type="similarity">
    <text evidence="2">Belongs to the eukaryotic RPC34/RPC39 RNA polymerase subunit family.</text>
</comment>
<dbReference type="GO" id="GO:0005654">
    <property type="term" value="C:nucleoplasm"/>
    <property type="evidence" value="ECO:0007669"/>
    <property type="project" value="UniProtKB-ARBA"/>
</dbReference>
<evidence type="ECO:0000259" key="22">
    <source>
        <dbReference type="PROSITE" id="PS51136"/>
    </source>
</evidence>
<evidence type="ECO:0000256" key="10">
    <source>
        <dbReference type="ARBA" id="ARBA00023117"/>
    </source>
</evidence>
<comment type="function">
    <text evidence="13">DNA-dependent RNA polymerase catalyzes the transcription of DNA into RNA using the four ribonucleoside triphosphates as substrates. Specific peripheric component of RNA polymerase III which synthesizes small RNAs, such as 5S rRNA and tRNAs.</text>
</comment>
<gene>
    <name evidence="23" type="ORF">GEV33_006271</name>
</gene>
<dbReference type="InterPro" id="IPR028942">
    <property type="entry name" value="WHIM1_dom"/>
</dbReference>
<evidence type="ECO:0000256" key="16">
    <source>
        <dbReference type="PROSITE-ProRule" id="PRU00146"/>
    </source>
</evidence>
<dbReference type="GO" id="GO:0003677">
    <property type="term" value="F:DNA binding"/>
    <property type="evidence" value="ECO:0007669"/>
    <property type="project" value="TreeGrafter"/>
</dbReference>
<keyword evidence="8" id="KW-0805">Transcription regulation</keyword>